<dbReference type="EMBL" id="JAJFZP010000009">
    <property type="protein sequence ID" value="MCC3269966.1"/>
    <property type="molecule type" value="Genomic_DNA"/>
</dbReference>
<evidence type="ECO:0000259" key="1">
    <source>
        <dbReference type="PROSITE" id="PS51186"/>
    </source>
</evidence>
<dbReference type="Pfam" id="PF13302">
    <property type="entry name" value="Acetyltransf_3"/>
    <property type="match status" value="1"/>
</dbReference>
<dbReference type="Proteomes" id="UP001139264">
    <property type="component" value="Unassembled WGS sequence"/>
</dbReference>
<sequence length="201" mass="22020">MPFDIPVLSDRDLTLRPHNEDDIDPVLSRSVDPVSQQWTTVPLEYTREMAAEYVAAISRPQEKEISWALDVNGAYVGTLDLRFKGDNSGDLGFVTAPEYRGRGLMSRAVGLAVTYALDNLGWDLVSWSANTGNIGSYKTVWRNGFPPPIAVPNLLPHRGRMVDGWVSSLAAGDPREPSGTWAAWNDVAANLPPLPSTTLRS</sequence>
<dbReference type="InterPro" id="IPR000182">
    <property type="entry name" value="GNAT_dom"/>
</dbReference>
<protein>
    <submittedName>
        <fullName evidence="2">GNAT family N-acetyltransferase</fullName>
    </submittedName>
</protein>
<dbReference type="InterPro" id="IPR051531">
    <property type="entry name" value="N-acetyltransferase"/>
</dbReference>
<dbReference type="RefSeq" id="WP_227908271.1">
    <property type="nucleotide sequence ID" value="NZ_CP095461.1"/>
</dbReference>
<gene>
    <name evidence="2" type="ORF">LJ751_11450</name>
</gene>
<dbReference type="CDD" id="cd04301">
    <property type="entry name" value="NAT_SF"/>
    <property type="match status" value="1"/>
</dbReference>
<dbReference type="PROSITE" id="PS51186">
    <property type="entry name" value="GNAT"/>
    <property type="match status" value="1"/>
</dbReference>
<dbReference type="GO" id="GO:0016747">
    <property type="term" value="F:acyltransferase activity, transferring groups other than amino-acyl groups"/>
    <property type="evidence" value="ECO:0007669"/>
    <property type="project" value="InterPro"/>
</dbReference>
<dbReference type="SUPFAM" id="SSF55729">
    <property type="entry name" value="Acyl-CoA N-acyltransferases (Nat)"/>
    <property type="match status" value="1"/>
</dbReference>
<organism evidence="2 3">
    <name type="scientific">Arthrobacter gengyunqii</name>
    <dbReference type="NCBI Taxonomy" id="2886940"/>
    <lineage>
        <taxon>Bacteria</taxon>
        <taxon>Bacillati</taxon>
        <taxon>Actinomycetota</taxon>
        <taxon>Actinomycetes</taxon>
        <taxon>Micrococcales</taxon>
        <taxon>Micrococcaceae</taxon>
        <taxon>Arthrobacter</taxon>
    </lineage>
</organism>
<dbReference type="PANTHER" id="PTHR43792">
    <property type="entry name" value="GNAT FAMILY, PUTATIVE (AFU_ORTHOLOGUE AFUA_3G00765)-RELATED-RELATED"/>
    <property type="match status" value="1"/>
</dbReference>
<dbReference type="InterPro" id="IPR016181">
    <property type="entry name" value="Acyl_CoA_acyltransferase"/>
</dbReference>
<reference evidence="2" key="1">
    <citation type="submission" date="2021-10" db="EMBL/GenBank/DDBJ databases">
        <title>Novel species in genus Arthrobacter.</title>
        <authorList>
            <person name="Liu Y."/>
        </authorList>
    </citation>
    <scope>NUCLEOTIDE SEQUENCE</scope>
    <source>
        <strain evidence="2">Zg-Y809</strain>
    </source>
</reference>
<proteinExistence type="predicted"/>
<comment type="caution">
    <text evidence="2">The sequence shown here is derived from an EMBL/GenBank/DDBJ whole genome shotgun (WGS) entry which is preliminary data.</text>
</comment>
<evidence type="ECO:0000313" key="2">
    <source>
        <dbReference type="EMBL" id="MCC3269966.1"/>
    </source>
</evidence>
<dbReference type="Gene3D" id="3.40.630.30">
    <property type="match status" value="1"/>
</dbReference>
<dbReference type="AlphaFoldDB" id="A0A9X1S780"/>
<name>A0A9X1S780_9MICC</name>
<accession>A0A9X1S780</accession>
<evidence type="ECO:0000313" key="3">
    <source>
        <dbReference type="Proteomes" id="UP001139264"/>
    </source>
</evidence>
<feature type="domain" description="N-acetyltransferase" evidence="1">
    <location>
        <begin position="13"/>
        <end position="166"/>
    </location>
</feature>